<name>A0A6I4YMW3_9DEIO</name>
<sequence>MGSCSGRAEPTLSSVPEPAPGARQLAARGYAVTVDGSFGPSTESAVKSFQTSKGLTADGIVGPNTWLALES</sequence>
<reference evidence="3 4" key="1">
    <citation type="submission" date="2019-11" db="EMBL/GenBank/DDBJ databases">
        <title>Genome sequence of Deinococcus xianganensis Y35, AI-2 producing algicidal bacterium, isolated from lake water.</title>
        <authorList>
            <person name="Li Y."/>
        </authorList>
    </citation>
    <scope>NUCLEOTIDE SEQUENCE [LARGE SCALE GENOMIC DNA]</scope>
    <source>
        <strain evidence="3 4">Y35</strain>
    </source>
</reference>
<dbReference type="SUPFAM" id="SSF47090">
    <property type="entry name" value="PGBD-like"/>
    <property type="match status" value="1"/>
</dbReference>
<feature type="region of interest" description="Disordered" evidence="1">
    <location>
        <begin position="1"/>
        <end position="21"/>
    </location>
</feature>
<organism evidence="3 4">
    <name type="scientific">Deinococcus xianganensis</name>
    <dbReference type="NCBI Taxonomy" id="1507289"/>
    <lineage>
        <taxon>Bacteria</taxon>
        <taxon>Thermotogati</taxon>
        <taxon>Deinococcota</taxon>
        <taxon>Deinococci</taxon>
        <taxon>Deinococcales</taxon>
        <taxon>Deinococcaceae</taxon>
        <taxon>Deinococcus</taxon>
    </lineage>
</organism>
<dbReference type="Proteomes" id="UP000430519">
    <property type="component" value="Unassembled WGS sequence"/>
</dbReference>
<dbReference type="Gene3D" id="1.10.101.10">
    <property type="entry name" value="PGBD-like superfamily/PGBD"/>
    <property type="match status" value="1"/>
</dbReference>
<dbReference type="Pfam" id="PF01471">
    <property type="entry name" value="PG_binding_1"/>
    <property type="match status" value="1"/>
</dbReference>
<keyword evidence="4" id="KW-1185">Reference proteome</keyword>
<accession>A0A6I4YMW3</accession>
<feature type="domain" description="Peptidoglycan binding-like" evidence="2">
    <location>
        <begin position="23"/>
        <end position="69"/>
    </location>
</feature>
<evidence type="ECO:0000256" key="1">
    <source>
        <dbReference type="SAM" id="MobiDB-lite"/>
    </source>
</evidence>
<dbReference type="InterPro" id="IPR036365">
    <property type="entry name" value="PGBD-like_sf"/>
</dbReference>
<dbReference type="InterPro" id="IPR036366">
    <property type="entry name" value="PGBDSf"/>
</dbReference>
<gene>
    <name evidence="3" type="ORF">GLX28_02625</name>
</gene>
<protein>
    <recommendedName>
        <fullName evidence="2">Peptidoglycan binding-like domain-containing protein</fullName>
    </recommendedName>
</protein>
<proteinExistence type="predicted"/>
<evidence type="ECO:0000313" key="4">
    <source>
        <dbReference type="Proteomes" id="UP000430519"/>
    </source>
</evidence>
<evidence type="ECO:0000313" key="3">
    <source>
        <dbReference type="EMBL" id="MXV18533.1"/>
    </source>
</evidence>
<comment type="caution">
    <text evidence="3">The sequence shown here is derived from an EMBL/GenBank/DDBJ whole genome shotgun (WGS) entry which is preliminary data.</text>
</comment>
<dbReference type="RefSeq" id="WP_160976486.1">
    <property type="nucleotide sequence ID" value="NZ_WVHK01000005.1"/>
</dbReference>
<dbReference type="EMBL" id="WVHK01000005">
    <property type="protein sequence ID" value="MXV18533.1"/>
    <property type="molecule type" value="Genomic_DNA"/>
</dbReference>
<evidence type="ECO:0000259" key="2">
    <source>
        <dbReference type="Pfam" id="PF01471"/>
    </source>
</evidence>
<dbReference type="AlphaFoldDB" id="A0A6I4YMW3"/>
<dbReference type="InterPro" id="IPR002477">
    <property type="entry name" value="Peptidoglycan-bd-like"/>
</dbReference>